<reference evidence="2 3" key="1">
    <citation type="journal article" date="2010" name="Stand. Genomic Sci.">
        <title>Complete genome sequence of Aminobacterium colombiense type strain (ALA-1).</title>
        <authorList>
            <person name="Chertkov O."/>
            <person name="Sikorski J."/>
            <person name="Brambilla E."/>
            <person name="Lapidus A."/>
            <person name="Copeland A."/>
            <person name="Glavina Del Rio T."/>
            <person name="Nolan M."/>
            <person name="Lucas S."/>
            <person name="Tice H."/>
            <person name="Cheng J.F."/>
            <person name="Han C."/>
            <person name="Detter J.C."/>
            <person name="Bruce D."/>
            <person name="Tapia R."/>
            <person name="Goodwin L."/>
            <person name="Pitluck S."/>
            <person name="Liolios K."/>
            <person name="Ivanova N."/>
            <person name="Mavromatis K."/>
            <person name="Ovchinnikova G."/>
            <person name="Pati A."/>
            <person name="Chen A."/>
            <person name="Palaniappan K."/>
            <person name="Land M."/>
            <person name="Hauser L."/>
            <person name="Chang Y.J."/>
            <person name="Jeffries C.D."/>
            <person name="Spring S."/>
            <person name="Rohde M."/>
            <person name="Goker M."/>
            <person name="Bristow J."/>
            <person name="Eisen J.A."/>
            <person name="Markowitz V."/>
            <person name="Hugenholtz P."/>
            <person name="Kyrpides N.C."/>
            <person name="Klenk H.P."/>
        </authorList>
    </citation>
    <scope>NUCLEOTIDE SEQUENCE [LARGE SCALE GENOMIC DNA]</scope>
    <source>
        <strain evidence="3">DSM 12261 / ALA-1</strain>
    </source>
</reference>
<keyword evidence="3" id="KW-1185">Reference proteome</keyword>
<evidence type="ECO:0000313" key="2">
    <source>
        <dbReference type="EMBL" id="ADE56877.1"/>
    </source>
</evidence>
<keyword evidence="1" id="KW-0472">Membrane</keyword>
<feature type="transmembrane region" description="Helical" evidence="1">
    <location>
        <begin position="67"/>
        <end position="84"/>
    </location>
</feature>
<dbReference type="RefSeq" id="WP_013048143.1">
    <property type="nucleotide sequence ID" value="NC_014011.1"/>
</dbReference>
<protein>
    <submittedName>
        <fullName evidence="2">Uncharacterized protein</fullName>
    </submittedName>
</protein>
<sequence>MINPFDFSLIQAKTLLIIVLIMFSLTVPLGAVAFRSGNKRLITTTWVLFVGGLLVISLYLLLYVGWWIAWSPLLPVLLIILIIYKK</sequence>
<evidence type="ECO:0000256" key="1">
    <source>
        <dbReference type="SAM" id="Phobius"/>
    </source>
</evidence>
<keyword evidence="1" id="KW-1133">Transmembrane helix</keyword>
<keyword evidence="1" id="KW-0812">Transmembrane</keyword>
<dbReference type="AlphaFoldDB" id="D5EE95"/>
<dbReference type="EMBL" id="CP001997">
    <property type="protein sequence ID" value="ADE56877.1"/>
    <property type="molecule type" value="Genomic_DNA"/>
</dbReference>
<gene>
    <name evidence="2" type="ordered locus">Amico_0744</name>
</gene>
<accession>D5EE95</accession>
<proteinExistence type="predicted"/>
<feature type="transmembrane region" description="Helical" evidence="1">
    <location>
        <begin position="41"/>
        <end position="61"/>
    </location>
</feature>
<evidence type="ECO:0000313" key="3">
    <source>
        <dbReference type="Proteomes" id="UP000002366"/>
    </source>
</evidence>
<feature type="transmembrane region" description="Helical" evidence="1">
    <location>
        <begin position="15"/>
        <end position="34"/>
    </location>
</feature>
<name>D5EE95_AMICL</name>
<dbReference type="HOGENOM" id="CLU_2490961_0_0_0"/>
<dbReference type="KEGG" id="aco:Amico_0744"/>
<dbReference type="Proteomes" id="UP000002366">
    <property type="component" value="Chromosome"/>
</dbReference>
<organism evidence="2 3">
    <name type="scientific">Aminobacterium colombiense (strain DSM 12261 / ALA-1)</name>
    <dbReference type="NCBI Taxonomy" id="572547"/>
    <lineage>
        <taxon>Bacteria</taxon>
        <taxon>Thermotogati</taxon>
        <taxon>Synergistota</taxon>
        <taxon>Synergistia</taxon>
        <taxon>Synergistales</taxon>
        <taxon>Aminobacteriaceae</taxon>
        <taxon>Aminobacterium</taxon>
    </lineage>
</organism>